<evidence type="ECO:0000313" key="1">
    <source>
        <dbReference type="EMBL" id="CEG43368.1"/>
    </source>
</evidence>
<dbReference type="EMBL" id="CCYD01000653">
    <property type="protein sequence ID" value="CEG43368.1"/>
    <property type="molecule type" value="Genomic_DNA"/>
</dbReference>
<dbReference type="AlphaFoldDB" id="A0A0P1AQI2"/>
<dbReference type="GeneID" id="36408623"/>
<organism evidence="1 2">
    <name type="scientific">Plasmopara halstedii</name>
    <name type="common">Downy mildew of sunflower</name>
    <dbReference type="NCBI Taxonomy" id="4781"/>
    <lineage>
        <taxon>Eukaryota</taxon>
        <taxon>Sar</taxon>
        <taxon>Stramenopiles</taxon>
        <taxon>Oomycota</taxon>
        <taxon>Peronosporomycetes</taxon>
        <taxon>Peronosporales</taxon>
        <taxon>Peronosporaceae</taxon>
        <taxon>Plasmopara</taxon>
    </lineage>
</organism>
<evidence type="ECO:0000313" key="2">
    <source>
        <dbReference type="Proteomes" id="UP000054928"/>
    </source>
</evidence>
<protein>
    <submittedName>
        <fullName evidence="1">Uncharacterized protein</fullName>
    </submittedName>
</protein>
<accession>A0A0P1AQI2</accession>
<sequence>MAELSTEVSCGGQNSCSPVKISNTVATNHLPKAVIVTIFMIDRRKGVALTQTFRIYSSFFDDAWVSLYIWSIFSMPRKPLEGNSGYLSESSLPGQVMPGGYT</sequence>
<name>A0A0P1AQI2_PLAHL</name>
<keyword evidence="2" id="KW-1185">Reference proteome</keyword>
<reference evidence="2" key="1">
    <citation type="submission" date="2014-09" db="EMBL/GenBank/DDBJ databases">
        <authorList>
            <person name="Sharma Rahul"/>
            <person name="Thines Marco"/>
        </authorList>
    </citation>
    <scope>NUCLEOTIDE SEQUENCE [LARGE SCALE GENOMIC DNA]</scope>
</reference>
<dbReference type="Proteomes" id="UP000054928">
    <property type="component" value="Unassembled WGS sequence"/>
</dbReference>
<dbReference type="RefSeq" id="XP_024579737.1">
    <property type="nucleotide sequence ID" value="XM_024729351.1"/>
</dbReference>
<proteinExistence type="predicted"/>